<evidence type="ECO:0000313" key="12">
    <source>
        <dbReference type="Proteomes" id="UP000054097"/>
    </source>
</evidence>
<dbReference type="PANTHER" id="PTHR13367">
    <property type="entry name" value="UBIQUITIN THIOESTERASE"/>
    <property type="match status" value="1"/>
</dbReference>
<feature type="domain" description="DUF3645" evidence="9">
    <location>
        <begin position="2428"/>
        <end position="2460"/>
    </location>
</feature>
<feature type="compositionally biased region" description="Polar residues" evidence="7">
    <location>
        <begin position="411"/>
        <end position="422"/>
    </location>
</feature>
<evidence type="ECO:0000256" key="1">
    <source>
        <dbReference type="ARBA" id="ARBA00000707"/>
    </source>
</evidence>
<dbReference type="Pfam" id="PF12340">
    <property type="entry name" value="DUF3638"/>
    <property type="match status" value="1"/>
</dbReference>
<reference evidence="12" key="2">
    <citation type="submission" date="2015-01" db="EMBL/GenBank/DDBJ databases">
        <title>Evolutionary Origins and Diversification of the Mycorrhizal Mutualists.</title>
        <authorList>
            <consortium name="DOE Joint Genome Institute"/>
            <consortium name="Mycorrhizal Genomics Consortium"/>
            <person name="Kohler A."/>
            <person name="Kuo A."/>
            <person name="Nagy L.G."/>
            <person name="Floudas D."/>
            <person name="Copeland A."/>
            <person name="Barry K.W."/>
            <person name="Cichocki N."/>
            <person name="Veneault-Fourrey C."/>
            <person name="LaButti K."/>
            <person name="Lindquist E.A."/>
            <person name="Lipzen A."/>
            <person name="Lundell T."/>
            <person name="Morin E."/>
            <person name="Murat C."/>
            <person name="Riley R."/>
            <person name="Ohm R."/>
            <person name="Sun H."/>
            <person name="Tunlid A."/>
            <person name="Henrissat B."/>
            <person name="Grigoriev I.V."/>
            <person name="Hibbett D.S."/>
            <person name="Martin F."/>
        </authorList>
    </citation>
    <scope>NUCLEOTIDE SEQUENCE [LARGE SCALE GENOMIC DNA]</scope>
    <source>
        <strain evidence="12">MAFF 305830</strain>
    </source>
</reference>
<dbReference type="InterPro" id="IPR022099">
    <property type="entry name" value="DUF3638"/>
</dbReference>
<feature type="domain" description="DUF3638" evidence="8">
    <location>
        <begin position="2089"/>
        <end position="2303"/>
    </location>
</feature>
<dbReference type="InterPro" id="IPR022105">
    <property type="entry name" value="DUF3645"/>
</dbReference>
<name>A0A0C2W205_SERVB</name>
<reference evidence="11 12" key="1">
    <citation type="submission" date="2014-04" db="EMBL/GenBank/DDBJ databases">
        <authorList>
            <consortium name="DOE Joint Genome Institute"/>
            <person name="Kuo A."/>
            <person name="Zuccaro A."/>
            <person name="Kohler A."/>
            <person name="Nagy L.G."/>
            <person name="Floudas D."/>
            <person name="Copeland A."/>
            <person name="Barry K.W."/>
            <person name="Cichocki N."/>
            <person name="Veneault-Fourrey C."/>
            <person name="LaButti K."/>
            <person name="Lindquist E.A."/>
            <person name="Lipzen A."/>
            <person name="Lundell T."/>
            <person name="Morin E."/>
            <person name="Murat C."/>
            <person name="Sun H."/>
            <person name="Tunlid A."/>
            <person name="Henrissat B."/>
            <person name="Grigoriev I.V."/>
            <person name="Hibbett D.S."/>
            <person name="Martin F."/>
            <person name="Nordberg H.P."/>
            <person name="Cantor M.N."/>
            <person name="Hua S.X."/>
        </authorList>
    </citation>
    <scope>NUCLEOTIDE SEQUENCE [LARGE SCALE GENOMIC DNA]</scope>
    <source>
        <strain evidence="11 12">MAFF 305830</strain>
    </source>
</reference>
<dbReference type="InterPro" id="IPR046541">
    <property type="entry name" value="DUF6606"/>
</dbReference>
<organism evidence="11 12">
    <name type="scientific">Serendipita vermifera MAFF 305830</name>
    <dbReference type="NCBI Taxonomy" id="933852"/>
    <lineage>
        <taxon>Eukaryota</taxon>
        <taxon>Fungi</taxon>
        <taxon>Dikarya</taxon>
        <taxon>Basidiomycota</taxon>
        <taxon>Agaricomycotina</taxon>
        <taxon>Agaricomycetes</taxon>
        <taxon>Sebacinales</taxon>
        <taxon>Serendipitaceae</taxon>
        <taxon>Serendipita</taxon>
    </lineage>
</organism>
<dbReference type="Proteomes" id="UP000054097">
    <property type="component" value="Unassembled WGS sequence"/>
</dbReference>
<evidence type="ECO:0000259" key="8">
    <source>
        <dbReference type="Pfam" id="PF12340"/>
    </source>
</evidence>
<keyword evidence="4" id="KW-0833">Ubl conjugation pathway</keyword>
<keyword evidence="5" id="KW-0378">Hydrolase</keyword>
<evidence type="ECO:0000259" key="9">
    <source>
        <dbReference type="Pfam" id="PF12359"/>
    </source>
</evidence>
<evidence type="ECO:0000256" key="5">
    <source>
        <dbReference type="ARBA" id="ARBA00022801"/>
    </source>
</evidence>
<dbReference type="GO" id="GO:0004843">
    <property type="term" value="F:cysteine-type deubiquitinase activity"/>
    <property type="evidence" value="ECO:0007669"/>
    <property type="project" value="UniProtKB-EC"/>
</dbReference>
<accession>A0A0C2W205</accession>
<evidence type="ECO:0000256" key="6">
    <source>
        <dbReference type="ARBA" id="ARBA00022807"/>
    </source>
</evidence>
<gene>
    <name evidence="11" type="ORF">M408DRAFT_130638</name>
</gene>
<dbReference type="EC" id="3.4.19.12" evidence="2"/>
<comment type="catalytic activity">
    <reaction evidence="1">
        <text>Thiol-dependent hydrolysis of ester, thioester, amide, peptide and isopeptide bonds formed by the C-terminal Gly of ubiquitin (a 76-residue protein attached to proteins as an intracellular targeting signal).</text>
        <dbReference type="EC" id="3.4.19.12"/>
    </reaction>
</comment>
<dbReference type="STRING" id="933852.A0A0C2W205"/>
<evidence type="ECO:0000256" key="2">
    <source>
        <dbReference type="ARBA" id="ARBA00012759"/>
    </source>
</evidence>
<feature type="compositionally biased region" description="Basic and acidic residues" evidence="7">
    <location>
        <begin position="1574"/>
        <end position="1592"/>
    </location>
</feature>
<sequence>MASPLDQRMHPQFPLGNRYNRIFHTNEGFIIVYTCRNDEIEAWNIPETRSLPYQRPSQTCAPSRNHFTQKTAIMGTLNDSDSNNLRYIIEHVFLPPKVPDEKDEDSVTKDSSLISEVSRIVIKFQNVLTQSSDAADSIGPWKIISRMIESMKKIHSTYPLKSKIIKNGFTSMKLGEITFECFELSLPNEVVMGTIGKVVTQYPANHRLVIPADEQLYDPLANAISFLSGKDIKETAPTIQKGGETYPNPRDTVSPRYITECLAGVLRAYKPDSIFRSDANETAFIRKRIDDHVVMGPDKALPWRRSPMWLLIRVSMQTTLQDHNVLGNSGYKVFQAYFMASLLEQCIGQPHPDIVPDDVIDFMNRKLGRRMWKMKQTVDSQSSPALVVAGGITAKISEALNSRWEQERRQSTASKEWTSPTPESIEEGLNLSLKTNQEYIRTVFERTDWLKGQNNDYNEDTTIRTLVSQCTERLDLDDPDLPTSINTAELEIGLMDFESWVQKQLPDWSESSERSSEDCKPLSDAISEYTEHGMSHYAKSPERMSLFWLTVMELWVALDSLVITKWDPLLKDYSPEFPEDFLDCLLLPLASQMKRLHRVQSYIRSRHAASRYRHSAFDAIDSPHSFQNVYFARSDSLQARKRSIEEWTSEEKRKVEEDLEDKNDEYKDLLTKASSISCEYYKNRTRWGGYVDTHSSGCRKCRFERDAENLEISNFEYPLPSYQCQANSLVFELYCPEPYGVWRETTYEILLSAFSHSSTLDSKLYELGAYIPTKRFYHARNLRLSAASLSGCIARISHSRASKIPAAQYEVIRSHSGRYQLCHNGGWLQSRGESKLRPLCTLRLDPPYKSLGAFIANTTHTPNSVIASQHNCPVSLNLSEYVAFGQLRSGNNIQVWNVMRAIMSESLSLNEAGVHSLLMQTVWQAGPNHQTRTWYRDAHRDLVTKDFANDMQLMIRDALGKVGDSSHEILRLATLTALTTRLLSLNPESEIRESLLELLEAFRNKASGWMKAAEVEMKASNSSKQLHRMALISVVWRSTFDVEDDVLETLCSVASNIETLLFTGATIAADSTQTGSLSQAIQLLFRRDRHLAHRLESHITRAIKTNPEPLDAVTQRVWESYERDSGWTRLPNKGHRWWKCRTIATDSDAPHSVFVNVLSGDILVDGKPVGRLPDSYISHDTYQRLFDRKISLRCFPSKMRGMEYGASYSGIQMHFAMINDSLVIRVRLEDGVAEYIPPSKLKGDVPSSLLLKHHHWFIERKHSIIRFGTLEFEWLSDDPKIWIMALTRNGGPVRGDLHRTMSFGLQERVLDPHSDAFKNVHNAVKGVESSPLDTTAISTTSDTENSRLQVALTNHNLEFFVNLEGHLESRSFPDYILDTNQDIGSLYGLESRMVLCDKSSSGRARKVVIPRGYLEARKGTIHHPIIRVNTKNITGFHVYNVDSLVGRLLGNGTVESDLFLIQLHAFTASHCPDPLTNRTGTEEALEALESASLVSHFTLSRSWRSQMERLAAISPRRTYYPNWSNEVEQIQWDPVLPAASQHPGFEEQVARILLYWSELDLNGDNTAFTQDLESPPRMEQLSRRATTRELRTTRRHSALQSHKQEDSTHAYRDVMGSAGSREREGIAYEVALCTHNLLAGLPHSSIQDQVIKNWISVDPSQSWSWQDFHEWFEADGSKLWSTLYEHCRDAPRNLNHPRFHIAVALSMLAYQGEIPLPVIGTLVAIICDPEFQDTSFFHPVETELDFSLGFRFDESKISKIVTTCQIPFDDSVVTQAPWSTYQERRRKRHEEYASNVKQEVNGATRQIKQRFPQVASTLTGMSRLQNLEQCLRDNINPLLQNWNRNKQFLDHLARVERQVAQAQGTSIIRPTEEYRPLPAQFLTPHDKIVDFTFEDLMEARNPAESHISFMTVTMPIYATATSATSHNLKVEKLHSFEGRLSTSTQGRIEERYRADFVESVNAFSTMPPVKAVKIPNVAILNVLRQEQEDFHLSTHKQILAILQPCSLAEEVLENTGLWPRVTAHALLSRLSLRQRDKTVSGWIEVISLYADQIIAVQRSRRLCHYGIQSMLAEYIREVLHGRPRLPLPNLDWLLIEIDADICIRSDQTEVANAMISPQNDENMVTQLNMGEGKSSVIVPVAAATLANTTQLVRVIVLKPQSKLQLDLLRRRVARLVDRRIIYLPFSRDLNPDSTIVSKISHVLDACLAEGGIWLCQPEHVCSFKLLGLDLAMRGTKSLDDGLKLIERQRWLQDHTRDILDESDEILHTHHQLVYTVGRQRMFDGGPTRWEMLQQIFELLRKEISSQPSDDFLVGPLQHPGQFPSTRMISNHGSEIFQRIVKATIFDRKIPSISTFNLREDLKNAAVLLVTKREAARRDKKVLELQDYCHKKKENAMWQSLLLLRGLIAFNILPMALHKKRWKVEYGRDLSRSRLAVPYRAKDSPSLRSDFAHPDVLIILTCLTYYSCRTASRHRAVEPPSRCLEGVVPPPAAPVVTSVKRTVHEYHILIPYL</sequence>
<evidence type="ECO:0000259" key="10">
    <source>
        <dbReference type="Pfam" id="PF20255"/>
    </source>
</evidence>
<protein>
    <recommendedName>
        <fullName evidence="2">ubiquitinyl hydrolase 1</fullName>
        <ecNumber evidence="2">3.4.19.12</ecNumber>
    </recommendedName>
</protein>
<dbReference type="PANTHER" id="PTHR13367:SF33">
    <property type="entry name" value="P-LOOP CONTAINING NUCLEOSIDE TRIPHOSPHATE HYDROLASE PROTEIN"/>
    <property type="match status" value="1"/>
</dbReference>
<feature type="region of interest" description="Disordered" evidence="7">
    <location>
        <begin position="1567"/>
        <end position="1610"/>
    </location>
</feature>
<dbReference type="GO" id="GO:0006508">
    <property type="term" value="P:proteolysis"/>
    <property type="evidence" value="ECO:0007669"/>
    <property type="project" value="UniProtKB-KW"/>
</dbReference>
<evidence type="ECO:0000256" key="7">
    <source>
        <dbReference type="SAM" id="MobiDB-lite"/>
    </source>
</evidence>
<evidence type="ECO:0000313" key="11">
    <source>
        <dbReference type="EMBL" id="KIM20543.1"/>
    </source>
</evidence>
<dbReference type="Pfam" id="PF12359">
    <property type="entry name" value="DUF3645"/>
    <property type="match status" value="1"/>
</dbReference>
<keyword evidence="6" id="KW-0788">Thiol protease</keyword>
<dbReference type="OrthoDB" id="3182339at2759"/>
<dbReference type="EMBL" id="KN824424">
    <property type="protein sequence ID" value="KIM20543.1"/>
    <property type="molecule type" value="Genomic_DNA"/>
</dbReference>
<proteinExistence type="predicted"/>
<keyword evidence="12" id="KW-1185">Reference proteome</keyword>
<feature type="domain" description="DUF6606" evidence="10">
    <location>
        <begin position="176"/>
        <end position="344"/>
    </location>
</feature>
<evidence type="ECO:0000256" key="3">
    <source>
        <dbReference type="ARBA" id="ARBA00022670"/>
    </source>
</evidence>
<keyword evidence="3" id="KW-0645">Protease</keyword>
<dbReference type="HOGENOM" id="CLU_000211_1_0_1"/>
<dbReference type="InterPro" id="IPR051346">
    <property type="entry name" value="OTU_Deubiquitinase"/>
</dbReference>
<feature type="region of interest" description="Disordered" evidence="7">
    <location>
        <begin position="403"/>
        <end position="424"/>
    </location>
</feature>
<dbReference type="Pfam" id="PF20255">
    <property type="entry name" value="DUF6606"/>
    <property type="match status" value="1"/>
</dbReference>
<evidence type="ECO:0000256" key="4">
    <source>
        <dbReference type="ARBA" id="ARBA00022786"/>
    </source>
</evidence>